<evidence type="ECO:0000313" key="1">
    <source>
        <dbReference type="EMBL" id="AFZ11465.1"/>
    </source>
</evidence>
<reference evidence="1 2" key="1">
    <citation type="submission" date="2012-06" db="EMBL/GenBank/DDBJ databases">
        <title>Finished chromosome of genome of Crinalium epipsammum PCC 9333.</title>
        <authorList>
            <consortium name="US DOE Joint Genome Institute"/>
            <person name="Gugger M."/>
            <person name="Coursin T."/>
            <person name="Rippka R."/>
            <person name="Tandeau De Marsac N."/>
            <person name="Huntemann M."/>
            <person name="Wei C.-L."/>
            <person name="Han J."/>
            <person name="Detter J.C."/>
            <person name="Han C."/>
            <person name="Tapia R."/>
            <person name="Davenport K."/>
            <person name="Daligault H."/>
            <person name="Erkkila T."/>
            <person name="Gu W."/>
            <person name="Munk A.C.C."/>
            <person name="Teshima H."/>
            <person name="Xu Y."/>
            <person name="Chain P."/>
            <person name="Chen A."/>
            <person name="Krypides N."/>
            <person name="Mavromatis K."/>
            <person name="Markowitz V."/>
            <person name="Szeto E."/>
            <person name="Ivanova N."/>
            <person name="Mikhailova N."/>
            <person name="Ovchinnikova G."/>
            <person name="Pagani I."/>
            <person name="Pati A."/>
            <person name="Goodwin L."/>
            <person name="Peters L."/>
            <person name="Pitluck S."/>
            <person name="Woyke T."/>
            <person name="Kerfeld C."/>
        </authorList>
    </citation>
    <scope>NUCLEOTIDE SEQUENCE [LARGE SCALE GENOMIC DNA]</scope>
    <source>
        <strain evidence="1 2">PCC 9333</strain>
    </source>
</reference>
<organism evidence="1 2">
    <name type="scientific">Crinalium epipsammum PCC 9333</name>
    <dbReference type="NCBI Taxonomy" id="1173022"/>
    <lineage>
        <taxon>Bacteria</taxon>
        <taxon>Bacillati</taxon>
        <taxon>Cyanobacteriota</taxon>
        <taxon>Cyanophyceae</taxon>
        <taxon>Gomontiellales</taxon>
        <taxon>Gomontiellaceae</taxon>
        <taxon>Crinalium</taxon>
    </lineage>
</organism>
<dbReference type="KEGG" id="cep:Cri9333_0507"/>
<dbReference type="AlphaFoldDB" id="K9VWC9"/>
<dbReference type="EMBL" id="CP003620">
    <property type="protein sequence ID" value="AFZ11465.1"/>
    <property type="molecule type" value="Genomic_DNA"/>
</dbReference>
<evidence type="ECO:0008006" key="3">
    <source>
        <dbReference type="Google" id="ProtNLM"/>
    </source>
</evidence>
<dbReference type="STRING" id="1173022.Cri9333_0507"/>
<name>K9VWC9_9CYAN</name>
<evidence type="ECO:0000313" key="2">
    <source>
        <dbReference type="Proteomes" id="UP000010472"/>
    </source>
</evidence>
<dbReference type="Proteomes" id="UP000010472">
    <property type="component" value="Chromosome"/>
</dbReference>
<dbReference type="HOGENOM" id="CLU_3151851_0_0_3"/>
<keyword evidence="2" id="KW-1185">Reference proteome</keyword>
<protein>
    <recommendedName>
        <fullName evidence="3">DUF2281 domain-containing protein</fullName>
    </recommendedName>
</protein>
<accession>K9VWC9</accession>
<sequence length="48" mass="5459">MDIESMAQDISTLPTEAQEIIADLVRVLKERYQTLPLSEPNKSLNLED</sequence>
<proteinExistence type="predicted"/>
<gene>
    <name evidence="1" type="ORF">Cri9333_0507</name>
</gene>